<comment type="similarity">
    <text evidence="2">Belongs to the chromate ion transporter (CHR) (TC 2.A.51) family.</text>
</comment>
<evidence type="ECO:0000256" key="4">
    <source>
        <dbReference type="ARBA" id="ARBA00022692"/>
    </source>
</evidence>
<evidence type="ECO:0000313" key="9">
    <source>
        <dbReference type="Proteomes" id="UP000675664"/>
    </source>
</evidence>
<evidence type="ECO:0000256" key="7">
    <source>
        <dbReference type="SAM" id="Phobius"/>
    </source>
</evidence>
<dbReference type="GO" id="GO:0015109">
    <property type="term" value="F:chromate transmembrane transporter activity"/>
    <property type="evidence" value="ECO:0007669"/>
    <property type="project" value="InterPro"/>
</dbReference>
<name>A0A8J7W7J9_9FIRM</name>
<dbReference type="PANTHER" id="PTHR43663:SF1">
    <property type="entry name" value="CHROMATE TRANSPORTER"/>
    <property type="match status" value="1"/>
</dbReference>
<comment type="subcellular location">
    <subcellularLocation>
        <location evidence="1">Cell membrane</location>
        <topology evidence="1">Multi-pass membrane protein</topology>
    </subcellularLocation>
</comment>
<keyword evidence="6 7" id="KW-0472">Membrane</keyword>
<dbReference type="EMBL" id="JAGSND010000029">
    <property type="protein sequence ID" value="MBR0600468.1"/>
    <property type="molecule type" value="Genomic_DNA"/>
</dbReference>
<dbReference type="InterPro" id="IPR003370">
    <property type="entry name" value="Chromate_transpt"/>
</dbReference>
<feature type="transmembrane region" description="Helical" evidence="7">
    <location>
        <begin position="73"/>
        <end position="96"/>
    </location>
</feature>
<feature type="transmembrane region" description="Helical" evidence="7">
    <location>
        <begin position="149"/>
        <end position="167"/>
    </location>
</feature>
<reference evidence="8" key="1">
    <citation type="submission" date="2021-04" db="EMBL/GenBank/DDBJ databases">
        <title>Sinoanaerobacter chloroacetimidivorans sp. nov., an obligate anaerobic bacterium isolated from anaerobic sludge.</title>
        <authorList>
            <person name="Bao Y."/>
        </authorList>
    </citation>
    <scope>NUCLEOTIDE SEQUENCE</scope>
    <source>
        <strain evidence="8">BAD-6</strain>
    </source>
</reference>
<dbReference type="PANTHER" id="PTHR43663">
    <property type="entry name" value="CHROMATE TRANSPORT PROTEIN-RELATED"/>
    <property type="match status" value="1"/>
</dbReference>
<evidence type="ECO:0000256" key="2">
    <source>
        <dbReference type="ARBA" id="ARBA00005262"/>
    </source>
</evidence>
<evidence type="ECO:0000256" key="6">
    <source>
        <dbReference type="ARBA" id="ARBA00023136"/>
    </source>
</evidence>
<sequence length="189" mass="20579">MPFIQLFLMFFRIGIFSFGGGYAMLPLIFQGVQEFGIMTSAEFSRLVALSQVTPGPIAVNAATYVGFQYTGFFGAFAATFGVALPSVILVILTMHFMKKFQESKGLEAVLFGIRPATVGLIASAVIFLSENSLFQGPLFSKELIENIKEYVNLLPCILFICTIILAGKFRIGPIKLTILAGLVGAFLIR</sequence>
<evidence type="ECO:0000313" key="8">
    <source>
        <dbReference type="EMBL" id="MBR0600468.1"/>
    </source>
</evidence>
<dbReference type="AlphaFoldDB" id="A0A8J7W7J9"/>
<gene>
    <name evidence="8" type="ORF">KCX82_21595</name>
</gene>
<keyword evidence="5 7" id="KW-1133">Transmembrane helix</keyword>
<comment type="caution">
    <text evidence="8">The sequence shown here is derived from an EMBL/GenBank/DDBJ whole genome shotgun (WGS) entry which is preliminary data.</text>
</comment>
<organism evidence="8 9">
    <name type="scientific">Sinanaerobacter chloroacetimidivorans</name>
    <dbReference type="NCBI Taxonomy" id="2818044"/>
    <lineage>
        <taxon>Bacteria</taxon>
        <taxon>Bacillati</taxon>
        <taxon>Bacillota</taxon>
        <taxon>Clostridia</taxon>
        <taxon>Peptostreptococcales</taxon>
        <taxon>Anaerovoracaceae</taxon>
        <taxon>Sinanaerobacter</taxon>
    </lineage>
</organism>
<reference evidence="8" key="2">
    <citation type="submission" date="2021-04" db="EMBL/GenBank/DDBJ databases">
        <authorList>
            <person name="Liu J."/>
        </authorList>
    </citation>
    <scope>NUCLEOTIDE SEQUENCE</scope>
    <source>
        <strain evidence="8">BAD-6</strain>
    </source>
</reference>
<keyword evidence="4 7" id="KW-0812">Transmembrane</keyword>
<dbReference type="InterPro" id="IPR052518">
    <property type="entry name" value="CHR_Transporter"/>
</dbReference>
<dbReference type="RefSeq" id="WP_227020585.1">
    <property type="nucleotide sequence ID" value="NZ_JAGSND010000029.1"/>
</dbReference>
<feature type="transmembrane region" description="Helical" evidence="7">
    <location>
        <begin position="108"/>
        <end position="129"/>
    </location>
</feature>
<protein>
    <submittedName>
        <fullName evidence="8">Chromate transporter</fullName>
    </submittedName>
</protein>
<dbReference type="GO" id="GO:0005886">
    <property type="term" value="C:plasma membrane"/>
    <property type="evidence" value="ECO:0007669"/>
    <property type="project" value="UniProtKB-SubCell"/>
</dbReference>
<evidence type="ECO:0000256" key="1">
    <source>
        <dbReference type="ARBA" id="ARBA00004651"/>
    </source>
</evidence>
<keyword evidence="3" id="KW-1003">Cell membrane</keyword>
<feature type="transmembrane region" description="Helical" evidence="7">
    <location>
        <begin position="6"/>
        <end position="25"/>
    </location>
</feature>
<dbReference type="Pfam" id="PF02417">
    <property type="entry name" value="Chromate_transp"/>
    <property type="match status" value="1"/>
</dbReference>
<evidence type="ECO:0000256" key="3">
    <source>
        <dbReference type="ARBA" id="ARBA00022475"/>
    </source>
</evidence>
<proteinExistence type="inferred from homology"/>
<accession>A0A8J7W7J9</accession>
<dbReference type="Proteomes" id="UP000675664">
    <property type="component" value="Unassembled WGS sequence"/>
</dbReference>
<evidence type="ECO:0000256" key="5">
    <source>
        <dbReference type="ARBA" id="ARBA00022989"/>
    </source>
</evidence>
<keyword evidence="9" id="KW-1185">Reference proteome</keyword>